<dbReference type="Proteomes" id="UP000011591">
    <property type="component" value="Unassembled WGS sequence"/>
</dbReference>
<accession>M0AP56</accession>
<organism evidence="2 3">
    <name type="scientific">Natrialba aegyptia DSM 13077</name>
    <dbReference type="NCBI Taxonomy" id="1227491"/>
    <lineage>
        <taxon>Archaea</taxon>
        <taxon>Methanobacteriati</taxon>
        <taxon>Methanobacteriota</taxon>
        <taxon>Stenosarchaea group</taxon>
        <taxon>Halobacteria</taxon>
        <taxon>Halobacteriales</taxon>
        <taxon>Natrialbaceae</taxon>
        <taxon>Natrialba</taxon>
    </lineage>
</organism>
<dbReference type="GO" id="GO:0050660">
    <property type="term" value="F:flavin adenine dinucleotide binding"/>
    <property type="evidence" value="ECO:0007669"/>
    <property type="project" value="InterPro"/>
</dbReference>
<dbReference type="GO" id="GO:0016627">
    <property type="term" value="F:oxidoreductase activity, acting on the CH-CH group of donors"/>
    <property type="evidence" value="ECO:0007669"/>
    <property type="project" value="InterPro"/>
</dbReference>
<proteinExistence type="predicted"/>
<feature type="compositionally biased region" description="Polar residues" evidence="1">
    <location>
        <begin position="54"/>
        <end position="71"/>
    </location>
</feature>
<feature type="region of interest" description="Disordered" evidence="1">
    <location>
        <begin position="38"/>
        <end position="71"/>
    </location>
</feature>
<keyword evidence="3" id="KW-1185">Reference proteome</keyword>
<evidence type="ECO:0000313" key="2">
    <source>
        <dbReference type="EMBL" id="ELY99163.1"/>
    </source>
</evidence>
<comment type="caution">
    <text evidence="2">The sequence shown here is derived from an EMBL/GenBank/DDBJ whole genome shotgun (WGS) entry which is preliminary data.</text>
</comment>
<reference evidence="2 3" key="1">
    <citation type="journal article" date="2014" name="PLoS Genet.">
        <title>Phylogenetically driven sequencing of extremely halophilic archaea reveals strategies for static and dynamic osmo-response.</title>
        <authorList>
            <person name="Becker E.A."/>
            <person name="Seitzer P.M."/>
            <person name="Tritt A."/>
            <person name="Larsen D."/>
            <person name="Krusor M."/>
            <person name="Yao A.I."/>
            <person name="Wu D."/>
            <person name="Madern D."/>
            <person name="Eisen J.A."/>
            <person name="Darling A.E."/>
            <person name="Facciotti M.T."/>
        </authorList>
    </citation>
    <scope>NUCLEOTIDE SEQUENCE [LARGE SCALE GENOMIC DNA]</scope>
    <source>
        <strain evidence="2 3">DSM 13077</strain>
    </source>
</reference>
<dbReference type="InterPro" id="IPR037069">
    <property type="entry name" value="AcylCoA_DH/ox_N_sf"/>
</dbReference>
<dbReference type="AlphaFoldDB" id="M0AP56"/>
<dbReference type="PATRIC" id="fig|1227491.4.peg.4137"/>
<evidence type="ECO:0000256" key="1">
    <source>
        <dbReference type="SAM" id="MobiDB-lite"/>
    </source>
</evidence>
<evidence type="ECO:0000313" key="3">
    <source>
        <dbReference type="Proteomes" id="UP000011591"/>
    </source>
</evidence>
<gene>
    <name evidence="2" type="ORF">C480_20594</name>
</gene>
<name>M0AP56_9EURY</name>
<dbReference type="EMBL" id="AOIP01000058">
    <property type="protein sequence ID" value="ELY99163.1"/>
    <property type="molecule type" value="Genomic_DNA"/>
</dbReference>
<protein>
    <submittedName>
        <fullName evidence="2">Acyl-CoA dehydrogenase</fullName>
    </submittedName>
</protein>
<sequence length="99" mass="11132">MDVTVPFEQRAMLEEIRRFGENEIGPVADEFDRAEEYRQRSWTRPPKLGCSARASRSNTAGPATWTISMPNASTGTKITQLYEGTTEVQKNVIAREPLS</sequence>
<dbReference type="Gene3D" id="1.10.540.10">
    <property type="entry name" value="Acyl-CoA dehydrogenase/oxidase, N-terminal domain"/>
    <property type="match status" value="1"/>
</dbReference>